<feature type="signal peptide" evidence="1">
    <location>
        <begin position="1"/>
        <end position="23"/>
    </location>
</feature>
<dbReference type="EMBL" id="JBHTON010000020">
    <property type="protein sequence ID" value="MFD1485102.1"/>
    <property type="molecule type" value="Genomic_DNA"/>
</dbReference>
<protein>
    <recommendedName>
        <fullName evidence="4">Lipoprotein</fullName>
    </recommendedName>
</protein>
<evidence type="ECO:0008006" key="4">
    <source>
        <dbReference type="Google" id="ProtNLM"/>
    </source>
</evidence>
<dbReference type="PROSITE" id="PS51257">
    <property type="entry name" value="PROKAR_LIPOPROTEIN"/>
    <property type="match status" value="1"/>
</dbReference>
<accession>A0ABW4E5C1</accession>
<proteinExistence type="predicted"/>
<organism evidence="2 3">
    <name type="scientific">Lacticaseibacillus baoqingensis</name>
    <dbReference type="NCBI Taxonomy" id="2486013"/>
    <lineage>
        <taxon>Bacteria</taxon>
        <taxon>Bacillati</taxon>
        <taxon>Bacillota</taxon>
        <taxon>Bacilli</taxon>
        <taxon>Lactobacillales</taxon>
        <taxon>Lactobacillaceae</taxon>
        <taxon>Lacticaseibacillus</taxon>
    </lineage>
</organism>
<evidence type="ECO:0000313" key="2">
    <source>
        <dbReference type="EMBL" id="MFD1485102.1"/>
    </source>
</evidence>
<feature type="chain" id="PRO_5046519075" description="Lipoprotein" evidence="1">
    <location>
        <begin position="24"/>
        <end position="301"/>
    </location>
</feature>
<comment type="caution">
    <text evidence="2">The sequence shown here is derived from an EMBL/GenBank/DDBJ whole genome shotgun (WGS) entry which is preliminary data.</text>
</comment>
<reference evidence="3" key="1">
    <citation type="journal article" date="2019" name="Int. J. Syst. Evol. Microbiol.">
        <title>The Global Catalogue of Microorganisms (GCM) 10K type strain sequencing project: providing services to taxonomists for standard genome sequencing and annotation.</title>
        <authorList>
            <consortium name="The Broad Institute Genomics Platform"/>
            <consortium name="The Broad Institute Genome Sequencing Center for Infectious Disease"/>
            <person name="Wu L."/>
            <person name="Ma J."/>
        </authorList>
    </citation>
    <scope>NUCLEOTIDE SEQUENCE [LARGE SCALE GENOMIC DNA]</scope>
    <source>
        <strain evidence="3">CCM 8903</strain>
    </source>
</reference>
<evidence type="ECO:0000313" key="3">
    <source>
        <dbReference type="Proteomes" id="UP001597252"/>
    </source>
</evidence>
<dbReference type="Proteomes" id="UP001597252">
    <property type="component" value="Unassembled WGS sequence"/>
</dbReference>
<sequence length="301" mass="32065">MGKRAWWLLGLVGVLAVGVSACGQPAAKAKPAANSSVSQAAVAKAKSTTSSVAAPTRQPSASEQIALLLLADGAQAWSPTGQQLLAKETQDTATPATGYATEAPANAKVYTLRQEHKDLTPLVVITGDQAYLLASQSAVPYAYIQQHGFRVNWHDLWQKYYQSADVAKLAALIPIAADTPDVSKNGISSDPQTALAQAKGEYIEDDSTVSDGSAQRTSFFEQDGALMWEAHHEGDGAMQYEFDLSALTYAGPDNAGGQLFSGNGVEYSGHQVPLTIDIINDQTYTLKSTAINYYGMFNRKE</sequence>
<name>A0ABW4E5C1_9LACO</name>
<gene>
    <name evidence="2" type="ORF">ACFQ5J_07655</name>
</gene>
<evidence type="ECO:0000256" key="1">
    <source>
        <dbReference type="SAM" id="SignalP"/>
    </source>
</evidence>
<keyword evidence="3" id="KW-1185">Reference proteome</keyword>
<keyword evidence="1" id="KW-0732">Signal</keyword>
<dbReference type="RefSeq" id="WP_125753193.1">
    <property type="nucleotide sequence ID" value="NZ_JBHTON010000020.1"/>
</dbReference>